<gene>
    <name evidence="3" type="ORF">I308_104544</name>
</gene>
<sequence>MSSFDPFETRIQFISLLRKLNASQQSIQKVTSFAINYGSRCGEDLWECVIEQCNKGTLNTRINILYFLDALVEESLALGPSEAPYGVLLTRDLKTLVDSVVPDTNAGKLNLKSARQILESWRLRRVVDPGVVAEVLKSLEGRKFDSGPSQKRTHEHAFSKTDIVRRMEEDRERHKRLRERIWILPIPSLHPSKNTLAGPTTLSSSTSNASPATPASPHPSFLGSLAQHQPQSLQVSASVSAAAGARAEDDAAVPESALDVEFEQIWDRVPEEGLDDDDLLQMRADMRRAKLEIAPSSTAPIQTDP</sequence>
<name>A0ABR3BPH3_9TREE</name>
<comment type="caution">
    <text evidence="3">The sequence shown here is derived from an EMBL/GenBank/DDBJ whole genome shotgun (WGS) entry which is preliminary data.</text>
</comment>
<dbReference type="PANTHER" id="PTHR28291">
    <property type="entry name" value="CTD KINASE SUBUNIT GAMMA"/>
    <property type="match status" value="1"/>
</dbReference>
<proteinExistence type="predicted"/>
<feature type="domain" description="CID" evidence="2">
    <location>
        <begin position="5"/>
        <end position="143"/>
    </location>
</feature>
<dbReference type="EMBL" id="ATAM02000008">
    <property type="protein sequence ID" value="KAL0245420.1"/>
    <property type="molecule type" value="Genomic_DNA"/>
</dbReference>
<organism evidence="3 4">
    <name type="scientific">Cryptococcus tetragattii IND107</name>
    <dbReference type="NCBI Taxonomy" id="1296105"/>
    <lineage>
        <taxon>Eukaryota</taxon>
        <taxon>Fungi</taxon>
        <taxon>Dikarya</taxon>
        <taxon>Basidiomycota</taxon>
        <taxon>Agaricomycotina</taxon>
        <taxon>Tremellomycetes</taxon>
        <taxon>Tremellales</taxon>
        <taxon>Cryptococcaceae</taxon>
        <taxon>Cryptococcus</taxon>
        <taxon>Cryptococcus gattii species complex</taxon>
    </lineage>
</organism>
<feature type="compositionally biased region" description="Low complexity" evidence="1">
    <location>
        <begin position="199"/>
        <end position="220"/>
    </location>
</feature>
<evidence type="ECO:0000259" key="2">
    <source>
        <dbReference type="PROSITE" id="PS51391"/>
    </source>
</evidence>
<reference evidence="4" key="1">
    <citation type="submission" date="2015-01" db="EMBL/GenBank/DDBJ databases">
        <title>The Genome Sequence of Cryptococcus gattii MMRL2647.</title>
        <authorList>
            <consortium name="The Broad Institute Genomics Platform"/>
            <person name="Cuomo C."/>
            <person name="Litvintseva A."/>
            <person name="Chen Y."/>
            <person name="Heitman J."/>
            <person name="Sun S."/>
            <person name="Springer D."/>
            <person name="Dromer F."/>
            <person name="Young S."/>
            <person name="Zeng Q."/>
            <person name="Gargeya S."/>
            <person name="Abouelleil A."/>
            <person name="Alvarado L."/>
            <person name="Chapman S.B."/>
            <person name="Gainer-Dewar J."/>
            <person name="Goldberg J."/>
            <person name="Griggs A."/>
            <person name="Gujja S."/>
            <person name="Hansen M."/>
            <person name="Howarth C."/>
            <person name="Imamovic A."/>
            <person name="Larimer J."/>
            <person name="Murphy C."/>
            <person name="Naylor J."/>
            <person name="Pearson M."/>
            <person name="Priest M."/>
            <person name="Roberts A."/>
            <person name="Saif S."/>
            <person name="Shea T."/>
            <person name="Sykes S."/>
            <person name="Wortman J."/>
            <person name="Nusbaum C."/>
            <person name="Birren B."/>
        </authorList>
    </citation>
    <scope>NUCLEOTIDE SEQUENCE [LARGE SCALE GENOMIC DNA]</scope>
    <source>
        <strain evidence="4">IND107</strain>
    </source>
</reference>
<dbReference type="InterPro" id="IPR024637">
    <property type="entry name" value="Ctk3_C"/>
</dbReference>
<dbReference type="InterPro" id="IPR042326">
    <property type="entry name" value="Ctk3"/>
</dbReference>
<dbReference type="GeneID" id="91991400"/>
<dbReference type="Proteomes" id="UP000054399">
    <property type="component" value="Unassembled WGS sequence"/>
</dbReference>
<dbReference type="PROSITE" id="PS51391">
    <property type="entry name" value="CID"/>
    <property type="match status" value="1"/>
</dbReference>
<dbReference type="InterPro" id="IPR008942">
    <property type="entry name" value="ENTH_VHS"/>
</dbReference>
<evidence type="ECO:0000313" key="4">
    <source>
        <dbReference type="Proteomes" id="UP000054399"/>
    </source>
</evidence>
<feature type="region of interest" description="Disordered" evidence="1">
    <location>
        <begin position="193"/>
        <end position="237"/>
    </location>
</feature>
<protein>
    <recommendedName>
        <fullName evidence="2">CID domain-containing protein</fullName>
    </recommendedName>
</protein>
<dbReference type="RefSeq" id="XP_066612504.1">
    <property type="nucleotide sequence ID" value="XM_066759017.1"/>
</dbReference>
<evidence type="ECO:0000313" key="3">
    <source>
        <dbReference type="EMBL" id="KAL0245420.1"/>
    </source>
</evidence>
<keyword evidence="4" id="KW-1185">Reference proteome</keyword>
<dbReference type="InterPro" id="IPR024638">
    <property type="entry name" value="Ctk3_N"/>
</dbReference>
<dbReference type="Pfam" id="PF12350">
    <property type="entry name" value="CTK3_C"/>
    <property type="match status" value="1"/>
</dbReference>
<reference evidence="3 4" key="2">
    <citation type="submission" date="2024-01" db="EMBL/GenBank/DDBJ databases">
        <title>Comparative genomics of Cryptococcus and Kwoniella reveals pathogenesis evolution and contrasting modes of karyotype evolution via chromosome fusion or intercentromeric recombination.</title>
        <authorList>
            <person name="Coelho M.A."/>
            <person name="David-Palma M."/>
            <person name="Shea T."/>
            <person name="Bowers K."/>
            <person name="Mcginley-Smith S."/>
            <person name="Mohammad A.W."/>
            <person name="Gnirke A."/>
            <person name="Yurkov A.M."/>
            <person name="Nowrousian M."/>
            <person name="Sun S."/>
            <person name="Cuomo C.A."/>
            <person name="Heitman J."/>
        </authorList>
    </citation>
    <scope>NUCLEOTIDE SEQUENCE [LARGE SCALE GENOMIC DNA]</scope>
    <source>
        <strain evidence="3 4">IND107</strain>
    </source>
</reference>
<dbReference type="Gene3D" id="1.25.40.90">
    <property type="match status" value="1"/>
</dbReference>
<dbReference type="PANTHER" id="PTHR28291:SF1">
    <property type="entry name" value="CTD KINASE SUBUNIT GAMMA"/>
    <property type="match status" value="1"/>
</dbReference>
<accession>A0ABR3BPH3</accession>
<dbReference type="Pfam" id="PF12243">
    <property type="entry name" value="CTK3"/>
    <property type="match status" value="1"/>
</dbReference>
<evidence type="ECO:0000256" key="1">
    <source>
        <dbReference type="SAM" id="MobiDB-lite"/>
    </source>
</evidence>
<dbReference type="InterPro" id="IPR006569">
    <property type="entry name" value="CID_dom"/>
</dbReference>